<evidence type="ECO:0000256" key="5">
    <source>
        <dbReference type="SAM" id="MobiDB-lite"/>
    </source>
</evidence>
<dbReference type="InterPro" id="IPR025928">
    <property type="entry name" value="Flocculin_t3_rpt"/>
</dbReference>
<feature type="chain" id="PRO_5040396017" evidence="6">
    <location>
        <begin position="20"/>
        <end position="460"/>
    </location>
</feature>
<name>A0A9P0QLI6_9ASCO</name>
<sequence>MVSYKSLAAAALMSASTLAVDVDCLVNGVSVATVDLDTGVCPFTVPISLPVLFEYTSENAYDVEFYYVDVPPKYYTDIEAAGREIDIPANALYGKGSFSLHQVHVTKTPSTNSTEAIRRRLMKESLLARDEVSDFVASLEGIEGTEIEATVEVVLASTASSSGSGSGSSSTTSGSGSGSVTSAPGGTATVTDKHTTVVTITSCSDHKCVLTTVPATPSEIVTTVNEEVTTYTTYCPLTGDETETVTHASTKIVTITSCSDNKCSEATVPATASVVTTTVEAVESIYTTWCPVDTTETVVSESTEYYTATTVATSEGEVITKTTVIPVVVETTEYYTPVTTTYTSEGSVITATTVAPVTETPVTTTYTSGGAVVTATTVAAVETTPATEAEASETTITLESTTYKTAVSESTAAAETTVATTSSGSAATSGAVTIPASENVAGASKASMLALIVIPLAYFI</sequence>
<reference evidence="7" key="1">
    <citation type="submission" date="2022-03" db="EMBL/GenBank/DDBJ databases">
        <authorList>
            <person name="Legras J.-L."/>
            <person name="Devillers H."/>
            <person name="Grondin C."/>
        </authorList>
    </citation>
    <scope>NUCLEOTIDE SEQUENCE</scope>
    <source>
        <strain evidence="7">CLIB 1423</strain>
    </source>
</reference>
<protein>
    <submittedName>
        <fullName evidence="7">Yeast-form wall Protein 1</fullName>
    </submittedName>
</protein>
<keyword evidence="8" id="KW-1185">Reference proteome</keyword>
<evidence type="ECO:0000313" key="7">
    <source>
        <dbReference type="EMBL" id="CAH2350874.1"/>
    </source>
</evidence>
<dbReference type="EMBL" id="CAKXYY010000002">
    <property type="protein sequence ID" value="CAH2350874.1"/>
    <property type="molecule type" value="Genomic_DNA"/>
</dbReference>
<evidence type="ECO:0000256" key="6">
    <source>
        <dbReference type="SAM" id="SignalP"/>
    </source>
</evidence>
<comment type="subcellular location">
    <subcellularLocation>
        <location evidence="1">Secreted</location>
        <location evidence="1">Cell wall</location>
    </subcellularLocation>
</comment>
<dbReference type="OrthoDB" id="4096612at2759"/>
<dbReference type="GO" id="GO:0009277">
    <property type="term" value="C:fungal-type cell wall"/>
    <property type="evidence" value="ECO:0007669"/>
    <property type="project" value="UniProtKB-ARBA"/>
</dbReference>
<evidence type="ECO:0000256" key="4">
    <source>
        <dbReference type="ARBA" id="ARBA00023180"/>
    </source>
</evidence>
<evidence type="ECO:0000313" key="8">
    <source>
        <dbReference type="Proteomes" id="UP000837801"/>
    </source>
</evidence>
<organism evidence="7 8">
    <name type="scientific">[Candida] railenensis</name>
    <dbReference type="NCBI Taxonomy" id="45579"/>
    <lineage>
        <taxon>Eukaryota</taxon>
        <taxon>Fungi</taxon>
        <taxon>Dikarya</taxon>
        <taxon>Ascomycota</taxon>
        <taxon>Saccharomycotina</taxon>
        <taxon>Pichiomycetes</taxon>
        <taxon>Debaryomycetaceae</taxon>
        <taxon>Kurtzmaniella</taxon>
    </lineage>
</organism>
<feature type="signal peptide" evidence="6">
    <location>
        <begin position="1"/>
        <end position="19"/>
    </location>
</feature>
<keyword evidence="2" id="KW-0134">Cell wall</keyword>
<proteinExistence type="predicted"/>
<evidence type="ECO:0000256" key="1">
    <source>
        <dbReference type="ARBA" id="ARBA00004191"/>
    </source>
</evidence>
<dbReference type="AlphaFoldDB" id="A0A9P0QLI6"/>
<keyword evidence="4" id="KW-0325">Glycoprotein</keyword>
<feature type="region of interest" description="Disordered" evidence="5">
    <location>
        <begin position="158"/>
        <end position="189"/>
    </location>
</feature>
<dbReference type="Pfam" id="PF13928">
    <property type="entry name" value="Flocculin_t3"/>
    <property type="match status" value="2"/>
</dbReference>
<accession>A0A9P0QLI6</accession>
<evidence type="ECO:0000256" key="3">
    <source>
        <dbReference type="ARBA" id="ARBA00022729"/>
    </source>
</evidence>
<gene>
    <name evidence="7" type="ORF">CLIB1423_02S07096</name>
</gene>
<dbReference type="Proteomes" id="UP000837801">
    <property type="component" value="Unassembled WGS sequence"/>
</dbReference>
<keyword evidence="3 6" id="KW-0732">Signal</keyword>
<keyword evidence="2" id="KW-0964">Secreted</keyword>
<comment type="caution">
    <text evidence="7">The sequence shown here is derived from an EMBL/GenBank/DDBJ whole genome shotgun (WGS) entry which is preliminary data.</text>
</comment>
<evidence type="ECO:0000256" key="2">
    <source>
        <dbReference type="ARBA" id="ARBA00022512"/>
    </source>
</evidence>